<proteinExistence type="predicted"/>
<dbReference type="PROSITE" id="PS00518">
    <property type="entry name" value="ZF_RING_1"/>
    <property type="match status" value="1"/>
</dbReference>
<evidence type="ECO:0000256" key="1">
    <source>
        <dbReference type="ARBA" id="ARBA00022723"/>
    </source>
</evidence>
<dbReference type="Gene3D" id="3.30.40.10">
    <property type="entry name" value="Zinc/RING finger domain, C3HC4 (zinc finger)"/>
    <property type="match status" value="1"/>
</dbReference>
<feature type="region of interest" description="Disordered" evidence="5">
    <location>
        <begin position="1487"/>
        <end position="1510"/>
    </location>
</feature>
<feature type="domain" description="Tudor" evidence="8">
    <location>
        <begin position="744"/>
        <end position="803"/>
    </location>
</feature>
<dbReference type="SUPFAM" id="SSF57850">
    <property type="entry name" value="RING/U-box"/>
    <property type="match status" value="1"/>
</dbReference>
<keyword evidence="10" id="KW-1185">Reference proteome</keyword>
<keyword evidence="3" id="KW-0862">Zinc</keyword>
<feature type="region of interest" description="Disordered" evidence="5">
    <location>
        <begin position="411"/>
        <end position="446"/>
    </location>
</feature>
<feature type="region of interest" description="Disordered" evidence="5">
    <location>
        <begin position="1532"/>
        <end position="1599"/>
    </location>
</feature>
<feature type="compositionally biased region" description="Basic residues" evidence="5">
    <location>
        <begin position="1178"/>
        <end position="1188"/>
    </location>
</feature>
<feature type="compositionally biased region" description="Basic and acidic residues" evidence="5">
    <location>
        <begin position="927"/>
        <end position="950"/>
    </location>
</feature>
<dbReference type="Gene3D" id="2.40.50.90">
    <property type="match status" value="4"/>
</dbReference>
<accession>A0AAU9WPF2</accession>
<dbReference type="InterPro" id="IPR002999">
    <property type="entry name" value="Tudor"/>
</dbReference>
<evidence type="ECO:0000256" key="3">
    <source>
        <dbReference type="ARBA" id="ARBA00022833"/>
    </source>
</evidence>
<protein>
    <recommendedName>
        <fullName evidence="11">RING finger protein 17</fullName>
    </recommendedName>
</protein>
<organism evidence="9 10">
    <name type="scientific">Pocillopora meandrina</name>
    <dbReference type="NCBI Taxonomy" id="46732"/>
    <lineage>
        <taxon>Eukaryota</taxon>
        <taxon>Metazoa</taxon>
        <taxon>Cnidaria</taxon>
        <taxon>Anthozoa</taxon>
        <taxon>Hexacorallia</taxon>
        <taxon>Scleractinia</taxon>
        <taxon>Astrocoeniina</taxon>
        <taxon>Pocilloporidae</taxon>
        <taxon>Pocillopora</taxon>
    </lineage>
</organism>
<dbReference type="InterPro" id="IPR017907">
    <property type="entry name" value="Znf_RING_CS"/>
</dbReference>
<evidence type="ECO:0000256" key="4">
    <source>
        <dbReference type="PROSITE-ProRule" id="PRU00024"/>
    </source>
</evidence>
<dbReference type="FunFam" id="2.30.30.140:FF:000018">
    <property type="entry name" value="Serine/threonine-protein kinase 31"/>
    <property type="match status" value="4"/>
</dbReference>
<dbReference type="PROSITE" id="PS50304">
    <property type="entry name" value="TUDOR"/>
    <property type="match status" value="4"/>
</dbReference>
<dbReference type="SUPFAM" id="SSF63748">
    <property type="entry name" value="Tudor/PWWP/MBT"/>
    <property type="match status" value="4"/>
</dbReference>
<keyword evidence="2 4" id="KW-0863">Zinc-finger</keyword>
<dbReference type="PANTHER" id="PTHR16442:SF1">
    <property type="entry name" value="RING FINGER PROTEIN 17"/>
    <property type="match status" value="1"/>
</dbReference>
<feature type="compositionally biased region" description="Basic and acidic residues" evidence="5">
    <location>
        <begin position="1533"/>
        <end position="1548"/>
    </location>
</feature>
<feature type="compositionally biased region" description="Basic and acidic residues" evidence="5">
    <location>
        <begin position="893"/>
        <end position="904"/>
    </location>
</feature>
<feature type="domain" description="RING-type" evidence="6">
    <location>
        <begin position="7"/>
        <end position="59"/>
    </location>
</feature>
<dbReference type="SMART" id="SM00336">
    <property type="entry name" value="BBOX"/>
    <property type="match status" value="2"/>
</dbReference>
<dbReference type="PROSITE" id="PS50119">
    <property type="entry name" value="ZF_BBOX"/>
    <property type="match status" value="1"/>
</dbReference>
<dbReference type="InterPro" id="IPR013083">
    <property type="entry name" value="Znf_RING/FYVE/PHD"/>
</dbReference>
<comment type="caution">
    <text evidence="9">The sequence shown here is derived from an EMBL/GenBank/DDBJ whole genome shotgun (WGS) entry which is preliminary data.</text>
</comment>
<feature type="domain" description="Tudor" evidence="8">
    <location>
        <begin position="1030"/>
        <end position="1089"/>
    </location>
</feature>
<feature type="domain" description="B box-type" evidence="7">
    <location>
        <begin position="130"/>
        <end position="177"/>
    </location>
</feature>
<dbReference type="Pfam" id="PF00567">
    <property type="entry name" value="TUDOR"/>
    <property type="match status" value="4"/>
</dbReference>
<dbReference type="Gene3D" id="2.30.30.140">
    <property type="match status" value="4"/>
</dbReference>
<dbReference type="EMBL" id="CALNXJ010000018">
    <property type="protein sequence ID" value="CAH3121344.1"/>
    <property type="molecule type" value="Genomic_DNA"/>
</dbReference>
<dbReference type="SUPFAM" id="SSF57845">
    <property type="entry name" value="B-box zinc-binding domain"/>
    <property type="match status" value="1"/>
</dbReference>
<feature type="domain" description="Tudor" evidence="8">
    <location>
        <begin position="510"/>
        <end position="581"/>
    </location>
</feature>
<evidence type="ECO:0000313" key="10">
    <source>
        <dbReference type="Proteomes" id="UP001159428"/>
    </source>
</evidence>
<dbReference type="InterPro" id="IPR000315">
    <property type="entry name" value="Znf_B-box"/>
</dbReference>
<dbReference type="InterPro" id="IPR035437">
    <property type="entry name" value="SNase_OB-fold_sf"/>
</dbReference>
<evidence type="ECO:0000313" key="9">
    <source>
        <dbReference type="EMBL" id="CAH3121344.1"/>
    </source>
</evidence>
<feature type="compositionally biased region" description="Polar residues" evidence="5">
    <location>
        <begin position="431"/>
        <end position="446"/>
    </location>
</feature>
<dbReference type="InterPro" id="IPR001841">
    <property type="entry name" value="Znf_RING"/>
</dbReference>
<dbReference type="SUPFAM" id="SSF50199">
    <property type="entry name" value="Staphylococcal nuclease"/>
    <property type="match status" value="3"/>
</dbReference>
<feature type="domain" description="Tudor" evidence="8">
    <location>
        <begin position="1293"/>
        <end position="1354"/>
    </location>
</feature>
<name>A0AAU9WPF2_9CNID</name>
<dbReference type="GO" id="GO:0008270">
    <property type="term" value="F:zinc ion binding"/>
    <property type="evidence" value="ECO:0007669"/>
    <property type="project" value="UniProtKB-KW"/>
</dbReference>
<dbReference type="SMART" id="SM00333">
    <property type="entry name" value="TUDOR"/>
    <property type="match status" value="4"/>
</dbReference>
<dbReference type="Gene3D" id="3.30.160.60">
    <property type="entry name" value="Classic Zinc Finger"/>
    <property type="match status" value="1"/>
</dbReference>
<dbReference type="CDD" id="cd20379">
    <property type="entry name" value="Tudor_dTUD-like"/>
    <property type="match status" value="1"/>
</dbReference>
<dbReference type="Gene3D" id="4.10.830.40">
    <property type="match status" value="1"/>
</dbReference>
<sequence length="1599" mass="179886">MQRTPTCKNCCKSYGFKDVTKPIGNRIPLLLECGHTFCEGCVTKWARLQKTEVSCSDCHHPTPLTIEGEKGVRAIPPNIFLLGVMTNSKRASYRIDVQKPGRSKLGTKAGLQRAINQFTREKKAELMKIDTGVQCEECTRATATSSCSKCETVYCRACFERVHSYSVALRKHVPLPVAKKNTETAVGCPDHNNRPLEFYDKDDCQPVCSHCVVTGERQTHAIAPIDEIAKEVEDQFKTSVDEVAPVIKCLDKSVQVICKALPGVKAEKNEIVNNIREHFQMLYSALQTREQSLIKEVELNHNGEKILEKMREEVADNLRKAKDYVHEVESMIGQPQTLIDNAKKLRRELECVKEMQCCPVKVISHEDQIRFETRGEMRERISEYGSVSTDGCARFEMKKLSEMNEEYLGVRSDDSEQELVNAQEEQEDTADNQLSDQRMQHQRTPGSITVSRILKSNLAYRHELVLVTHIRDPCQFMIQRVADLEQLQIMMNVINIYCDSTENVHDLLYDVKFGDMCCAQFTTDNQWYRARIKTAYSPAHPNTVPTLENNLCVEVQYIDYGNSEWLPLSRLRKMKAEFLNVPELGECCCLADIVPPFQEEKWPAKAIKAFGSLTGDKPLLMTVIGRKGNKLVVDLRRPEDDEPTQDDDRPVSVRDALVFLEVARFSSPASKPEGLFFPKKTYKEAVHIGEGAFVDVLVTHVAAPDEIYVQKLRSEETTELQHIMEEMSKMFGGRRRGTEWSVPWPYKGLVCAARFTEDKIWYRALVTAVNSDETVDVTYVDFGNSEKLTFSEIRKLPDMFLRLPKQALPVCLVDIKPNEEEWQGQDQQNVSSLLLNRSLVFEVKGVVDNKMSVLLYDTTGAQDVCINQFLVQHGYCQTAGLGIVKTRDELATESEKARDNKESEIQSEQNVEETESGQETANEPDIQTEKESQASSFREEERAVSEDRTEPQASETSRASCDYKELKYKAATIPEGKKFQAGVTFVDSQGYVYAQEVKEGDRTLINIMGTLLERYGKSEDQSGAPTDVTSLFPGLPCVAQFAEDGMWYRASVIKILEKDKVEVSYVDFGNSEVVSLSAIRQEMPFMEVPNQCLQLVLRGIEPKTSDGHWPLEAILALSQAVVGQDCMATIRGDKLPGYPLVVNLSLPDGSDVAQSLLSRGLVQRSPTPGDEEQSSQFHPRKPGPRKAKPFISKRSVTETRAHAQMISSREAECVLVQSELPGDGIRFDVTITHIERPDCLFIQRVPPTEIDKGYADDLDPTLDVATEELRMLEEIMAKINSPDYFKKYTPLATAKEGMLCCARYTEDDMWYRAQIQSVEHQRPLEVKALYVDYGTTEVLKADRLRGFPSELLDLPVQATRCFLADIRPPDTTDGPMMDDTCWPVSSMETLIQLVAGKKLVAKVLFNGPPASVMLYEHTERHDGCVEEVSIGFLLAQRGLAKCVDYEVPVYAESDTHTDESYESEERTLEFQESELKFTSKDKLEISTETKADSSSTKLLEKIPTPARNLPPAKQLLKPAELTSKVTDTVSRNCESEVKKTEPSLDGVERSLQTTEGVQSRDEKETASPPLTSAPVAKVTSTNKNTNSAEVNKDSLESAV</sequence>
<feature type="region of interest" description="Disordered" evidence="5">
    <location>
        <begin position="1162"/>
        <end position="1191"/>
    </location>
</feature>
<feature type="compositionally biased region" description="Basic and acidic residues" evidence="5">
    <location>
        <begin position="1590"/>
        <end position="1599"/>
    </location>
</feature>
<dbReference type="PANTHER" id="PTHR16442">
    <property type="entry name" value="RING FINGER PROTEIN 17"/>
    <property type="match status" value="1"/>
</dbReference>
<gene>
    <name evidence="9" type="ORF">PMEA_00009167</name>
</gene>
<evidence type="ECO:0000259" key="6">
    <source>
        <dbReference type="PROSITE" id="PS50089"/>
    </source>
</evidence>
<feature type="region of interest" description="Disordered" evidence="5">
    <location>
        <begin position="893"/>
        <end position="959"/>
    </location>
</feature>
<evidence type="ECO:0000259" key="7">
    <source>
        <dbReference type="PROSITE" id="PS50119"/>
    </source>
</evidence>
<feature type="compositionally biased region" description="Polar residues" evidence="5">
    <location>
        <begin position="1578"/>
        <end position="1589"/>
    </location>
</feature>
<evidence type="ECO:0000256" key="5">
    <source>
        <dbReference type="SAM" id="MobiDB-lite"/>
    </source>
</evidence>
<dbReference type="SMART" id="SM00184">
    <property type="entry name" value="RING"/>
    <property type="match status" value="1"/>
</dbReference>
<evidence type="ECO:0000256" key="2">
    <source>
        <dbReference type="ARBA" id="ARBA00022771"/>
    </source>
</evidence>
<keyword evidence="1" id="KW-0479">Metal-binding</keyword>
<reference evidence="9 10" key="1">
    <citation type="submission" date="2022-05" db="EMBL/GenBank/DDBJ databases">
        <authorList>
            <consortium name="Genoscope - CEA"/>
            <person name="William W."/>
        </authorList>
    </citation>
    <scope>NUCLEOTIDE SEQUENCE [LARGE SCALE GENOMIC DNA]</scope>
</reference>
<evidence type="ECO:0008006" key="11">
    <source>
        <dbReference type="Google" id="ProtNLM"/>
    </source>
</evidence>
<dbReference type="PROSITE" id="PS50089">
    <property type="entry name" value="ZF_RING_2"/>
    <property type="match status" value="1"/>
</dbReference>
<dbReference type="Proteomes" id="UP001159428">
    <property type="component" value="Unassembled WGS sequence"/>
</dbReference>
<dbReference type="CDD" id="cd19756">
    <property type="entry name" value="Bbox2"/>
    <property type="match status" value="1"/>
</dbReference>
<dbReference type="CDD" id="cd19757">
    <property type="entry name" value="Bbox1"/>
    <property type="match status" value="1"/>
</dbReference>
<evidence type="ECO:0000259" key="8">
    <source>
        <dbReference type="PROSITE" id="PS50304"/>
    </source>
</evidence>